<protein>
    <submittedName>
        <fullName evidence="1">Uncharacterized protein</fullName>
    </submittedName>
</protein>
<dbReference type="EMBL" id="BMVG01000017">
    <property type="protein sequence ID" value="GHE08630.1"/>
    <property type="molecule type" value="Genomic_DNA"/>
</dbReference>
<dbReference type="Proteomes" id="UP000655443">
    <property type="component" value="Unassembled WGS sequence"/>
</dbReference>
<organism evidence="1 2">
    <name type="scientific">Streptomyces alanosinicus</name>
    <dbReference type="NCBI Taxonomy" id="68171"/>
    <lineage>
        <taxon>Bacteria</taxon>
        <taxon>Bacillati</taxon>
        <taxon>Actinomycetota</taxon>
        <taxon>Actinomycetes</taxon>
        <taxon>Kitasatosporales</taxon>
        <taxon>Streptomycetaceae</taxon>
        <taxon>Streptomyces</taxon>
    </lineage>
</organism>
<gene>
    <name evidence="1" type="ORF">GCM10010339_58140</name>
</gene>
<proteinExistence type="predicted"/>
<reference evidence="1" key="1">
    <citation type="journal article" date="2014" name="Int. J. Syst. Evol. Microbiol.">
        <title>Complete genome sequence of Corynebacterium casei LMG S-19264T (=DSM 44701T), isolated from a smear-ripened cheese.</title>
        <authorList>
            <consortium name="US DOE Joint Genome Institute (JGI-PGF)"/>
            <person name="Walter F."/>
            <person name="Albersmeier A."/>
            <person name="Kalinowski J."/>
            <person name="Ruckert C."/>
        </authorList>
    </citation>
    <scope>NUCLEOTIDE SEQUENCE</scope>
    <source>
        <strain evidence="1">JCM 4714</strain>
    </source>
</reference>
<evidence type="ECO:0000313" key="1">
    <source>
        <dbReference type="EMBL" id="GHE08630.1"/>
    </source>
</evidence>
<sequence length="77" mass="7963">MGAHGVLDGLGLLAVPGEHDALLVQEVRGVVVRAHGQGDVGHGPLDVVELLVETLWCHGVSSPDKTVFDSESRGATV</sequence>
<reference evidence="1" key="2">
    <citation type="submission" date="2020-09" db="EMBL/GenBank/DDBJ databases">
        <authorList>
            <person name="Sun Q."/>
            <person name="Ohkuma M."/>
        </authorList>
    </citation>
    <scope>NUCLEOTIDE SEQUENCE</scope>
    <source>
        <strain evidence="1">JCM 4714</strain>
    </source>
</reference>
<name>A0A918YN95_9ACTN</name>
<dbReference type="AlphaFoldDB" id="A0A918YN95"/>
<keyword evidence="2" id="KW-1185">Reference proteome</keyword>
<accession>A0A918YN95</accession>
<evidence type="ECO:0000313" key="2">
    <source>
        <dbReference type="Proteomes" id="UP000655443"/>
    </source>
</evidence>
<comment type="caution">
    <text evidence="1">The sequence shown here is derived from an EMBL/GenBank/DDBJ whole genome shotgun (WGS) entry which is preliminary data.</text>
</comment>